<dbReference type="EMBL" id="QGDC01000003">
    <property type="protein sequence ID" value="RCH55436.1"/>
    <property type="molecule type" value="Genomic_DNA"/>
</dbReference>
<dbReference type="Gene3D" id="3.40.470.10">
    <property type="entry name" value="Uracil-DNA glycosylase-like domain"/>
    <property type="match status" value="1"/>
</dbReference>
<accession>A0A367GRG6</accession>
<dbReference type="CDD" id="cd19375">
    <property type="entry name" value="UDG-F3-like_SMUG2"/>
    <property type="match status" value="1"/>
</dbReference>
<protein>
    <submittedName>
        <fullName evidence="2">DUF4918 domain-containing protein</fullName>
    </submittedName>
</protein>
<proteinExistence type="predicted"/>
<dbReference type="Pfam" id="PF03167">
    <property type="entry name" value="UDG"/>
    <property type="match status" value="1"/>
</dbReference>
<gene>
    <name evidence="2" type="ORF">DJ568_05955</name>
</gene>
<name>A0A367GRG6_9SPHI</name>
<sequence length="234" mass="26771">MTFAEKINRFNQHLTYSGPALPQGIRIMNPFKESDQAPVIAGAFYNKYYNDAGSRHLILGINPGRFGAGLTGIPFTDPKRLMSECGISYTGKVTHEPSSVFVYEVIKAFGGPQPFYKKFHINSLSPLGFTSIDDKGREKNYNYYDSKLLQDTVTSFIIDNIYKQIALEVETDVCFCFGTGKNETFLRRLNDKYNFFKKIVALEHPRFIMQYKSAYKQFYIDKYIAAFSVVDNLL</sequence>
<feature type="domain" description="Uracil-DNA glycosylase-like" evidence="1">
    <location>
        <begin position="47"/>
        <end position="225"/>
    </location>
</feature>
<dbReference type="AlphaFoldDB" id="A0A367GRG6"/>
<dbReference type="SUPFAM" id="SSF52141">
    <property type="entry name" value="Uracil-DNA glycosylase-like"/>
    <property type="match status" value="1"/>
</dbReference>
<keyword evidence="3" id="KW-1185">Reference proteome</keyword>
<dbReference type="Proteomes" id="UP000253209">
    <property type="component" value="Unassembled WGS sequence"/>
</dbReference>
<comment type="caution">
    <text evidence="2">The sequence shown here is derived from an EMBL/GenBank/DDBJ whole genome shotgun (WGS) entry which is preliminary data.</text>
</comment>
<dbReference type="RefSeq" id="WP_114004352.1">
    <property type="nucleotide sequence ID" value="NZ_QGDC01000003.1"/>
</dbReference>
<dbReference type="InterPro" id="IPR036895">
    <property type="entry name" value="Uracil-DNA_glycosylase-like_sf"/>
</dbReference>
<dbReference type="OrthoDB" id="7107805at2"/>
<organism evidence="2 3">
    <name type="scientific">Mucilaginibacter hurinus</name>
    <dbReference type="NCBI Taxonomy" id="2201324"/>
    <lineage>
        <taxon>Bacteria</taxon>
        <taxon>Pseudomonadati</taxon>
        <taxon>Bacteroidota</taxon>
        <taxon>Sphingobacteriia</taxon>
        <taxon>Sphingobacteriales</taxon>
        <taxon>Sphingobacteriaceae</taxon>
        <taxon>Mucilaginibacter</taxon>
    </lineage>
</organism>
<evidence type="ECO:0000313" key="2">
    <source>
        <dbReference type="EMBL" id="RCH55436.1"/>
    </source>
</evidence>
<reference evidence="2 3" key="1">
    <citation type="submission" date="2018-05" db="EMBL/GenBank/DDBJ databases">
        <title>Mucilaginibacter hurinus sp. nov., isolated from briquette warehouse soil.</title>
        <authorList>
            <person name="Choi L."/>
        </authorList>
    </citation>
    <scope>NUCLEOTIDE SEQUENCE [LARGE SCALE GENOMIC DNA]</scope>
    <source>
        <strain evidence="2 3">ZR32</strain>
    </source>
</reference>
<evidence type="ECO:0000259" key="1">
    <source>
        <dbReference type="Pfam" id="PF03167"/>
    </source>
</evidence>
<dbReference type="InterPro" id="IPR005122">
    <property type="entry name" value="Uracil-DNA_glycosylase-like"/>
</dbReference>
<dbReference type="InterPro" id="IPR032579">
    <property type="entry name" value="Phe_SMUG2-like"/>
</dbReference>
<evidence type="ECO:0000313" key="3">
    <source>
        <dbReference type="Proteomes" id="UP000253209"/>
    </source>
</evidence>